<evidence type="ECO:0000256" key="1">
    <source>
        <dbReference type="ARBA" id="ARBA00004141"/>
    </source>
</evidence>
<name>A0ABR4I773_9EURO</name>
<feature type="transmembrane region" description="Helical" evidence="6">
    <location>
        <begin position="207"/>
        <end position="226"/>
    </location>
</feature>
<feature type="transmembrane region" description="Helical" evidence="6">
    <location>
        <begin position="247"/>
        <end position="266"/>
    </location>
</feature>
<dbReference type="Pfam" id="PF07690">
    <property type="entry name" value="MFS_1"/>
    <property type="match status" value="1"/>
</dbReference>
<dbReference type="PANTHER" id="PTHR23501:SF195">
    <property type="entry name" value="PEP5"/>
    <property type="match status" value="1"/>
</dbReference>
<dbReference type="PROSITE" id="PS50850">
    <property type="entry name" value="MFS"/>
    <property type="match status" value="1"/>
</dbReference>
<keyword evidence="9" id="KW-1185">Reference proteome</keyword>
<gene>
    <name evidence="8" type="ORF">BDW59DRAFT_173417</name>
</gene>
<dbReference type="InterPro" id="IPR011701">
    <property type="entry name" value="MFS"/>
</dbReference>
<evidence type="ECO:0000256" key="4">
    <source>
        <dbReference type="ARBA" id="ARBA00023136"/>
    </source>
</evidence>
<evidence type="ECO:0000313" key="8">
    <source>
        <dbReference type="EMBL" id="KAL2823598.1"/>
    </source>
</evidence>
<feature type="transmembrane region" description="Helical" evidence="6">
    <location>
        <begin position="82"/>
        <end position="99"/>
    </location>
</feature>
<feature type="transmembrane region" description="Helical" evidence="6">
    <location>
        <begin position="315"/>
        <end position="336"/>
    </location>
</feature>
<feature type="transmembrane region" description="Helical" evidence="6">
    <location>
        <begin position="133"/>
        <end position="156"/>
    </location>
</feature>
<dbReference type="EMBL" id="JBFXLS010000051">
    <property type="protein sequence ID" value="KAL2823598.1"/>
    <property type="molecule type" value="Genomic_DNA"/>
</dbReference>
<feature type="transmembrane region" description="Helical" evidence="6">
    <location>
        <begin position="393"/>
        <end position="412"/>
    </location>
</feature>
<keyword evidence="3 6" id="KW-1133">Transmembrane helix</keyword>
<comment type="subcellular location">
    <subcellularLocation>
        <location evidence="1">Membrane</location>
        <topology evidence="1">Multi-pass membrane protein</topology>
    </subcellularLocation>
</comment>
<feature type="region of interest" description="Disordered" evidence="5">
    <location>
        <begin position="1"/>
        <end position="31"/>
    </location>
</feature>
<reference evidence="8 9" key="1">
    <citation type="submission" date="2024-07" db="EMBL/GenBank/DDBJ databases">
        <title>Section-level genome sequencing and comparative genomics of Aspergillus sections Usti and Cavernicolus.</title>
        <authorList>
            <consortium name="Lawrence Berkeley National Laboratory"/>
            <person name="Nybo J.L."/>
            <person name="Vesth T.C."/>
            <person name="Theobald S."/>
            <person name="Frisvad J.C."/>
            <person name="Larsen T.O."/>
            <person name="Kjaerboelling I."/>
            <person name="Rothschild-Mancinelli K."/>
            <person name="Lyhne E.K."/>
            <person name="Kogle M.E."/>
            <person name="Barry K."/>
            <person name="Clum A."/>
            <person name="Na H."/>
            <person name="Ledsgaard L."/>
            <person name="Lin J."/>
            <person name="Lipzen A."/>
            <person name="Kuo A."/>
            <person name="Riley R."/>
            <person name="Mondo S."/>
            <person name="LaButti K."/>
            <person name="Haridas S."/>
            <person name="Pangalinan J."/>
            <person name="Salamov A.A."/>
            <person name="Simmons B.A."/>
            <person name="Magnuson J.K."/>
            <person name="Chen J."/>
            <person name="Drula E."/>
            <person name="Henrissat B."/>
            <person name="Wiebenga A."/>
            <person name="Lubbers R.J."/>
            <person name="Gomes A.C."/>
            <person name="Makela M.R."/>
            <person name="Stajich J."/>
            <person name="Grigoriev I.V."/>
            <person name="Mortensen U.H."/>
            <person name="De vries R.P."/>
            <person name="Baker S.E."/>
            <person name="Andersen M.R."/>
        </authorList>
    </citation>
    <scope>NUCLEOTIDE SEQUENCE [LARGE SCALE GENOMIC DNA]</scope>
    <source>
        <strain evidence="8 9">CBS 600.67</strain>
    </source>
</reference>
<evidence type="ECO:0000256" key="5">
    <source>
        <dbReference type="SAM" id="MobiDB-lite"/>
    </source>
</evidence>
<feature type="transmembrane region" description="Helical" evidence="6">
    <location>
        <begin position="504"/>
        <end position="523"/>
    </location>
</feature>
<keyword evidence="2 6" id="KW-0812">Transmembrane</keyword>
<evidence type="ECO:0000256" key="2">
    <source>
        <dbReference type="ARBA" id="ARBA00022692"/>
    </source>
</evidence>
<keyword evidence="4 6" id="KW-0472">Membrane</keyword>
<sequence>MTSSTHGPSGSDAAELEKRTEHVELPDSANEASDEPFAWNFDVIFSLVALNAVYFAASWGLVVPTSAIGFIARAFPESARDSAWIAAAVSLPNCVLQAFIGDLSDILDRRWFLLVGALFGICGNLISGRGTSLGMVIGGQVLNGVGLTLDFLAIPLSAELVPKKNRPVISSISIIVSGVATVIGPLIEGEFIKHEIGGTGNGWRSTFYFGAGFYALAFGLVFWFYLPQDRPNPEGLSKLRRVLGIDWFGVLLVTAGLTMLLVALHYGGNPDPWDSAKVLAPLILGIVCIFTFAVWEWKGTSDGLLRHDLFEHRNYATTLLAIFTAGMVFFGGQSYIPQEVLYLFTSDPVMTSVWSYPYNIATIVGAAASGLMVCSFAALTLGSGLMAIVHPGINFAGWFFPTAIMGIVVVGLCTPDRFIGLSVSMAGAFRGLGGSIGITIFNSIFSSKIDNYLPEKISNILPKVLEAVATGSAEAILRIPGITMEIAAEIQDAVQTAYADSFRYIWYTLIPFAAVSVIISLFLKSTKEQMTGVVAAAVRGRH</sequence>
<organism evidence="8 9">
    <name type="scientific">Aspergillus cavernicola</name>
    <dbReference type="NCBI Taxonomy" id="176166"/>
    <lineage>
        <taxon>Eukaryota</taxon>
        <taxon>Fungi</taxon>
        <taxon>Dikarya</taxon>
        <taxon>Ascomycota</taxon>
        <taxon>Pezizomycotina</taxon>
        <taxon>Eurotiomycetes</taxon>
        <taxon>Eurotiomycetidae</taxon>
        <taxon>Eurotiales</taxon>
        <taxon>Aspergillaceae</taxon>
        <taxon>Aspergillus</taxon>
        <taxon>Aspergillus subgen. Nidulantes</taxon>
    </lineage>
</organism>
<proteinExistence type="predicted"/>
<evidence type="ECO:0000259" key="7">
    <source>
        <dbReference type="PROSITE" id="PS50850"/>
    </source>
</evidence>
<dbReference type="InterPro" id="IPR036259">
    <property type="entry name" value="MFS_trans_sf"/>
</dbReference>
<feature type="transmembrane region" description="Helical" evidence="6">
    <location>
        <begin position="418"/>
        <end position="441"/>
    </location>
</feature>
<feature type="transmembrane region" description="Helical" evidence="6">
    <location>
        <begin position="43"/>
        <end position="62"/>
    </location>
</feature>
<comment type="caution">
    <text evidence="8">The sequence shown here is derived from an EMBL/GenBank/DDBJ whole genome shotgun (WGS) entry which is preliminary data.</text>
</comment>
<evidence type="ECO:0000256" key="6">
    <source>
        <dbReference type="SAM" id="Phobius"/>
    </source>
</evidence>
<feature type="domain" description="Major facilitator superfamily (MFS) profile" evidence="7">
    <location>
        <begin position="44"/>
        <end position="528"/>
    </location>
</feature>
<protein>
    <submittedName>
        <fullName evidence="8">Major facilitator superfamily domain-containing protein</fullName>
    </submittedName>
</protein>
<feature type="compositionally biased region" description="Basic and acidic residues" evidence="5">
    <location>
        <begin position="15"/>
        <end position="25"/>
    </location>
</feature>
<dbReference type="SUPFAM" id="SSF103473">
    <property type="entry name" value="MFS general substrate transporter"/>
    <property type="match status" value="1"/>
</dbReference>
<accession>A0ABR4I773</accession>
<feature type="transmembrane region" description="Helical" evidence="6">
    <location>
        <begin position="111"/>
        <end position="127"/>
    </location>
</feature>
<feature type="transmembrane region" description="Helical" evidence="6">
    <location>
        <begin position="356"/>
        <end position="381"/>
    </location>
</feature>
<evidence type="ECO:0000313" key="9">
    <source>
        <dbReference type="Proteomes" id="UP001610335"/>
    </source>
</evidence>
<feature type="transmembrane region" description="Helical" evidence="6">
    <location>
        <begin position="278"/>
        <end position="295"/>
    </location>
</feature>
<dbReference type="Proteomes" id="UP001610335">
    <property type="component" value="Unassembled WGS sequence"/>
</dbReference>
<dbReference type="Gene3D" id="1.20.1250.20">
    <property type="entry name" value="MFS general substrate transporter like domains"/>
    <property type="match status" value="1"/>
</dbReference>
<dbReference type="PANTHER" id="PTHR23501">
    <property type="entry name" value="MAJOR FACILITATOR SUPERFAMILY"/>
    <property type="match status" value="1"/>
</dbReference>
<feature type="transmembrane region" description="Helical" evidence="6">
    <location>
        <begin position="168"/>
        <end position="187"/>
    </location>
</feature>
<dbReference type="InterPro" id="IPR020846">
    <property type="entry name" value="MFS_dom"/>
</dbReference>
<evidence type="ECO:0000256" key="3">
    <source>
        <dbReference type="ARBA" id="ARBA00022989"/>
    </source>
</evidence>